<evidence type="ECO:0000256" key="3">
    <source>
        <dbReference type="RuleBase" id="RU000682"/>
    </source>
</evidence>
<dbReference type="GO" id="GO:0005840">
    <property type="term" value="C:ribosome"/>
    <property type="evidence" value="ECO:0007669"/>
    <property type="project" value="UniProtKB-KW"/>
</dbReference>
<dbReference type="PANTHER" id="PTHR45654:SF24">
    <property type="entry name" value="HOMEOBOX-LEUCINE ZIPPER PROTEIN GLABRA 2"/>
    <property type="match status" value="1"/>
</dbReference>
<dbReference type="InterPro" id="IPR009057">
    <property type="entry name" value="Homeodomain-like_sf"/>
</dbReference>
<dbReference type="Gene3D" id="1.10.10.60">
    <property type="entry name" value="Homeodomain-like"/>
    <property type="match status" value="1"/>
</dbReference>
<keyword evidence="6" id="KW-0689">Ribosomal protein</keyword>
<evidence type="ECO:0000259" key="5">
    <source>
        <dbReference type="PROSITE" id="PS50071"/>
    </source>
</evidence>
<dbReference type="PANTHER" id="PTHR45654">
    <property type="entry name" value="HOMEOBOX-LEUCINE ZIPPER PROTEIN MERISTEM L1"/>
    <property type="match status" value="1"/>
</dbReference>
<dbReference type="EMBL" id="VEPZ02000812">
    <property type="protein sequence ID" value="KAE8718396.1"/>
    <property type="molecule type" value="Genomic_DNA"/>
</dbReference>
<comment type="subcellular location">
    <subcellularLocation>
        <location evidence="1 2 3">Nucleus</location>
    </subcellularLocation>
</comment>
<reference evidence="6" key="1">
    <citation type="submission" date="2019-09" db="EMBL/GenBank/DDBJ databases">
        <title>Draft genome information of white flower Hibiscus syriacus.</title>
        <authorList>
            <person name="Kim Y.-M."/>
        </authorList>
    </citation>
    <scope>NUCLEOTIDE SEQUENCE [LARGE SCALE GENOMIC DNA]</scope>
    <source>
        <strain evidence="6">YM2019G1</strain>
    </source>
</reference>
<protein>
    <submittedName>
        <fullName evidence="6">30S ribosomal protein S17</fullName>
    </submittedName>
</protein>
<dbReference type="CDD" id="cd00086">
    <property type="entry name" value="homeodomain"/>
    <property type="match status" value="1"/>
</dbReference>
<keyword evidence="2 3" id="KW-0539">Nucleus</keyword>
<dbReference type="Pfam" id="PF00046">
    <property type="entry name" value="Homeodomain"/>
    <property type="match status" value="1"/>
</dbReference>
<dbReference type="SUPFAM" id="SSF46689">
    <property type="entry name" value="Homeodomain-like"/>
    <property type="match status" value="1"/>
</dbReference>
<dbReference type="InterPro" id="IPR001356">
    <property type="entry name" value="HD"/>
</dbReference>
<feature type="DNA-binding region" description="Homeobox" evidence="2">
    <location>
        <begin position="105"/>
        <end position="143"/>
    </location>
</feature>
<gene>
    <name evidence="6" type="ORF">F3Y22_tig00110013pilonHSYRG00086</name>
</gene>
<feature type="region of interest" description="Disordered" evidence="4">
    <location>
        <begin position="17"/>
        <end position="71"/>
    </location>
</feature>
<keyword evidence="2 3" id="KW-0371">Homeobox</keyword>
<accession>A0A6A3BNB3</accession>
<comment type="caution">
    <text evidence="6">The sequence shown here is derived from an EMBL/GenBank/DDBJ whole genome shotgun (WGS) entry which is preliminary data.</text>
</comment>
<dbReference type="GO" id="GO:0005634">
    <property type="term" value="C:nucleus"/>
    <property type="evidence" value="ECO:0007669"/>
    <property type="project" value="UniProtKB-SubCell"/>
</dbReference>
<dbReference type="InterPro" id="IPR042160">
    <property type="entry name" value="HD-Zip_IV"/>
</dbReference>
<sequence>MTPCRVFRDAGGPADIATVSVTVEGGDEGSGGSGDKREDTVEISSENSGPARSRTEDGLPDEDDETRKKKRSREISIIVTLRIRLEKWKRKSHISSFAIYTVFKESPHPDEKQRQQLSKQLGLAPRQGKFWFQNRRTQIKEELEKPREENKAMRAAVYEASCPNCGVEKTTEEQQLRIENAKLKAEVKKLRTVIGKYPSGAASTSSFSKENYEN</sequence>
<dbReference type="Proteomes" id="UP000436088">
    <property type="component" value="Unassembled WGS sequence"/>
</dbReference>
<evidence type="ECO:0000313" key="7">
    <source>
        <dbReference type="Proteomes" id="UP000436088"/>
    </source>
</evidence>
<evidence type="ECO:0000256" key="2">
    <source>
        <dbReference type="PROSITE-ProRule" id="PRU00108"/>
    </source>
</evidence>
<keyword evidence="6" id="KW-0687">Ribonucleoprotein</keyword>
<feature type="domain" description="Homeobox" evidence="5">
    <location>
        <begin position="103"/>
        <end position="142"/>
    </location>
</feature>
<dbReference type="PROSITE" id="PS50071">
    <property type="entry name" value="HOMEOBOX_2"/>
    <property type="match status" value="1"/>
</dbReference>
<keyword evidence="2 3" id="KW-0238">DNA-binding</keyword>
<dbReference type="AlphaFoldDB" id="A0A6A3BNB3"/>
<keyword evidence="7" id="KW-1185">Reference proteome</keyword>
<dbReference type="SMART" id="SM00389">
    <property type="entry name" value="HOX"/>
    <property type="match status" value="1"/>
</dbReference>
<evidence type="ECO:0000313" key="6">
    <source>
        <dbReference type="EMBL" id="KAE8718396.1"/>
    </source>
</evidence>
<evidence type="ECO:0000256" key="4">
    <source>
        <dbReference type="SAM" id="MobiDB-lite"/>
    </source>
</evidence>
<organism evidence="6 7">
    <name type="scientific">Hibiscus syriacus</name>
    <name type="common">Rose of Sharon</name>
    <dbReference type="NCBI Taxonomy" id="106335"/>
    <lineage>
        <taxon>Eukaryota</taxon>
        <taxon>Viridiplantae</taxon>
        <taxon>Streptophyta</taxon>
        <taxon>Embryophyta</taxon>
        <taxon>Tracheophyta</taxon>
        <taxon>Spermatophyta</taxon>
        <taxon>Magnoliopsida</taxon>
        <taxon>eudicotyledons</taxon>
        <taxon>Gunneridae</taxon>
        <taxon>Pentapetalae</taxon>
        <taxon>rosids</taxon>
        <taxon>malvids</taxon>
        <taxon>Malvales</taxon>
        <taxon>Malvaceae</taxon>
        <taxon>Malvoideae</taxon>
        <taxon>Hibiscus</taxon>
    </lineage>
</organism>
<proteinExistence type="predicted"/>
<dbReference type="GO" id="GO:0003677">
    <property type="term" value="F:DNA binding"/>
    <property type="evidence" value="ECO:0007669"/>
    <property type="project" value="UniProtKB-UniRule"/>
</dbReference>
<name>A0A6A3BNB3_HIBSY</name>
<evidence type="ECO:0000256" key="1">
    <source>
        <dbReference type="ARBA" id="ARBA00004123"/>
    </source>
</evidence>